<proteinExistence type="predicted"/>
<dbReference type="AlphaFoldDB" id="A0A810BPC4"/>
<evidence type="ECO:0000313" key="1">
    <source>
        <dbReference type="EMBL" id="BCE77185.1"/>
    </source>
</evidence>
<reference evidence="1" key="1">
    <citation type="submission" date="2020-05" db="EMBL/GenBank/DDBJ databases">
        <title>Complete genome sequence of Bradyrhizobium diazoefficiens XF8 isolated from soybean nodule.</title>
        <authorList>
            <person name="Noda R."/>
            <person name="Kakizaki K."/>
            <person name="Minamisawa K."/>
        </authorList>
    </citation>
    <scope>NUCLEOTIDE SEQUENCE</scope>
    <source>
        <strain evidence="1">XF8</strain>
    </source>
</reference>
<gene>
    <name evidence="1" type="ORF">XF8B_72960</name>
</gene>
<organism evidence="1">
    <name type="scientific">Bradyrhizobium diazoefficiens</name>
    <dbReference type="NCBI Taxonomy" id="1355477"/>
    <lineage>
        <taxon>Bacteria</taxon>
        <taxon>Pseudomonadati</taxon>
        <taxon>Pseudomonadota</taxon>
        <taxon>Alphaproteobacteria</taxon>
        <taxon>Hyphomicrobiales</taxon>
        <taxon>Nitrobacteraceae</taxon>
        <taxon>Bradyrhizobium</taxon>
    </lineage>
</organism>
<sequence length="139" mass="14137">MNVVAFADEVGVRQDADLNQGVAWQTVSGSPTTLLLQAQNLAVAGAGRNVDLERGSVGQDYGLLAAVDGIEKVEVKVISDVSPASAPGGAARTSKDFGENIIAAGEVIEIGKARSTGVVRPAFTIGEIPIVLPGLLLGT</sequence>
<accession>A0A810BPC4</accession>
<name>A0A810BPC4_9BRAD</name>
<protein>
    <submittedName>
        <fullName evidence="1">Uncharacterized protein</fullName>
    </submittedName>
</protein>
<dbReference type="EMBL" id="AP023097">
    <property type="protein sequence ID" value="BCE77185.1"/>
    <property type="molecule type" value="Genomic_DNA"/>
</dbReference>